<organism evidence="1 2">
    <name type="scientific">Araneus ventricosus</name>
    <name type="common">Orbweaver spider</name>
    <name type="synonym">Epeira ventricosa</name>
    <dbReference type="NCBI Taxonomy" id="182803"/>
    <lineage>
        <taxon>Eukaryota</taxon>
        <taxon>Metazoa</taxon>
        <taxon>Ecdysozoa</taxon>
        <taxon>Arthropoda</taxon>
        <taxon>Chelicerata</taxon>
        <taxon>Arachnida</taxon>
        <taxon>Araneae</taxon>
        <taxon>Araneomorphae</taxon>
        <taxon>Entelegynae</taxon>
        <taxon>Araneoidea</taxon>
        <taxon>Araneidae</taxon>
        <taxon>Araneus</taxon>
    </lineage>
</organism>
<name>A0A4Y2NQI8_ARAVE</name>
<sequence length="100" mass="10989">MFQSALAVWESDLLSPSTAALPSALRGFQICYPGLDLVKSFEVTTTLAKAPTKDSAHELPEFGLVGNPTFPSRYAIFHRFSTLTMAFPFPCSKNSILEEM</sequence>
<comment type="caution">
    <text evidence="1">The sequence shown here is derived from an EMBL/GenBank/DDBJ whole genome shotgun (WGS) entry which is preliminary data.</text>
</comment>
<protein>
    <submittedName>
        <fullName evidence="1">Uncharacterized protein</fullName>
    </submittedName>
</protein>
<evidence type="ECO:0000313" key="1">
    <source>
        <dbReference type="EMBL" id="GBN41551.1"/>
    </source>
</evidence>
<dbReference type="AlphaFoldDB" id="A0A4Y2NQI8"/>
<dbReference type="Proteomes" id="UP000499080">
    <property type="component" value="Unassembled WGS sequence"/>
</dbReference>
<evidence type="ECO:0000313" key="2">
    <source>
        <dbReference type="Proteomes" id="UP000499080"/>
    </source>
</evidence>
<dbReference type="EMBL" id="BGPR01009675">
    <property type="protein sequence ID" value="GBN41551.1"/>
    <property type="molecule type" value="Genomic_DNA"/>
</dbReference>
<gene>
    <name evidence="1" type="ORF">AVEN_69563_1</name>
</gene>
<proteinExistence type="predicted"/>
<reference evidence="1 2" key="1">
    <citation type="journal article" date="2019" name="Sci. Rep.">
        <title>Orb-weaving spider Araneus ventricosus genome elucidates the spidroin gene catalogue.</title>
        <authorList>
            <person name="Kono N."/>
            <person name="Nakamura H."/>
            <person name="Ohtoshi R."/>
            <person name="Moran D.A.P."/>
            <person name="Shinohara A."/>
            <person name="Yoshida Y."/>
            <person name="Fujiwara M."/>
            <person name="Mori M."/>
            <person name="Tomita M."/>
            <person name="Arakawa K."/>
        </authorList>
    </citation>
    <scope>NUCLEOTIDE SEQUENCE [LARGE SCALE GENOMIC DNA]</scope>
</reference>
<keyword evidence="2" id="KW-1185">Reference proteome</keyword>
<accession>A0A4Y2NQI8</accession>